<dbReference type="PANTHER" id="PTHR11360:SF234">
    <property type="entry name" value="MFS-TYPE TRANSPORTER DBAD-RELATED"/>
    <property type="match status" value="1"/>
</dbReference>
<keyword evidence="7" id="KW-1185">Reference proteome</keyword>
<dbReference type="AlphaFoldDB" id="A0A384JFI3"/>
<feature type="transmembrane region" description="Helical" evidence="4">
    <location>
        <begin position="367"/>
        <end position="392"/>
    </location>
</feature>
<dbReference type="InterPro" id="IPR020846">
    <property type="entry name" value="MFS_dom"/>
</dbReference>
<dbReference type="KEGG" id="bfu:BCIN_04g02600"/>
<comment type="similarity">
    <text evidence="2">Belongs to the major facilitator superfamily. Monocarboxylate porter (TC 2.A.1.13) family.</text>
</comment>
<proteinExistence type="inferred from homology"/>
<evidence type="ECO:0000256" key="2">
    <source>
        <dbReference type="ARBA" id="ARBA00006727"/>
    </source>
</evidence>
<keyword evidence="4" id="KW-1133">Transmembrane helix</keyword>
<feature type="transmembrane region" description="Helical" evidence="4">
    <location>
        <begin position="73"/>
        <end position="96"/>
    </location>
</feature>
<dbReference type="CDD" id="cd17352">
    <property type="entry name" value="MFS_MCT_SLC16"/>
    <property type="match status" value="1"/>
</dbReference>
<feature type="transmembrane region" description="Helical" evidence="4">
    <location>
        <begin position="116"/>
        <end position="135"/>
    </location>
</feature>
<dbReference type="GO" id="GO:0022857">
    <property type="term" value="F:transmembrane transporter activity"/>
    <property type="evidence" value="ECO:0007669"/>
    <property type="project" value="InterPro"/>
</dbReference>
<keyword evidence="4" id="KW-0812">Transmembrane</keyword>
<protein>
    <recommendedName>
        <fullName evidence="5">Major facilitator superfamily (MFS) profile domain-containing protein</fullName>
    </recommendedName>
</protein>
<reference evidence="6 7" key="2">
    <citation type="journal article" date="2012" name="Eukaryot. Cell">
        <title>Genome update of Botrytis cinerea strains B05.10 and T4.</title>
        <authorList>
            <person name="Staats M."/>
            <person name="van Kan J.A."/>
        </authorList>
    </citation>
    <scope>NUCLEOTIDE SEQUENCE [LARGE SCALE GENOMIC DNA]</scope>
    <source>
        <strain evidence="6 7">B05.10</strain>
    </source>
</reference>
<gene>
    <name evidence="6" type="ORF">BCIN_04g02600</name>
</gene>
<dbReference type="Proteomes" id="UP000001798">
    <property type="component" value="Chromosome 4"/>
</dbReference>
<feature type="transmembrane region" description="Helical" evidence="4">
    <location>
        <begin position="202"/>
        <end position="222"/>
    </location>
</feature>
<dbReference type="RefSeq" id="XP_024548242.1">
    <property type="nucleotide sequence ID" value="XM_024692467.1"/>
</dbReference>
<accession>A0A384JFI3</accession>
<dbReference type="VEuPathDB" id="FungiDB:Bcin04g02600"/>
<dbReference type="InterPro" id="IPR011701">
    <property type="entry name" value="MFS"/>
</dbReference>
<dbReference type="GO" id="GO:0016020">
    <property type="term" value="C:membrane"/>
    <property type="evidence" value="ECO:0007669"/>
    <property type="project" value="UniProtKB-SubCell"/>
</dbReference>
<keyword evidence="4" id="KW-0472">Membrane</keyword>
<feature type="transmembrane region" description="Helical" evidence="4">
    <location>
        <begin position="142"/>
        <end position="161"/>
    </location>
</feature>
<organism evidence="6 7">
    <name type="scientific">Botryotinia fuckeliana (strain B05.10)</name>
    <name type="common">Noble rot fungus</name>
    <name type="synonym">Botrytis cinerea</name>
    <dbReference type="NCBI Taxonomy" id="332648"/>
    <lineage>
        <taxon>Eukaryota</taxon>
        <taxon>Fungi</taxon>
        <taxon>Dikarya</taxon>
        <taxon>Ascomycota</taxon>
        <taxon>Pezizomycotina</taxon>
        <taxon>Leotiomycetes</taxon>
        <taxon>Helotiales</taxon>
        <taxon>Sclerotiniaceae</taxon>
        <taxon>Botrytis</taxon>
    </lineage>
</organism>
<evidence type="ECO:0000256" key="3">
    <source>
        <dbReference type="SAM" id="MobiDB-lite"/>
    </source>
</evidence>
<comment type="subcellular location">
    <subcellularLocation>
        <location evidence="1">Membrane</location>
        <topology evidence="1">Multi-pass membrane protein</topology>
    </subcellularLocation>
</comment>
<dbReference type="EMBL" id="CP009808">
    <property type="protein sequence ID" value="ATZ49064.1"/>
    <property type="molecule type" value="Genomic_DNA"/>
</dbReference>
<feature type="transmembrane region" description="Helical" evidence="4">
    <location>
        <begin position="343"/>
        <end position="361"/>
    </location>
</feature>
<evidence type="ECO:0000256" key="4">
    <source>
        <dbReference type="SAM" id="Phobius"/>
    </source>
</evidence>
<dbReference type="OrthoDB" id="6509908at2759"/>
<dbReference type="InterPro" id="IPR050327">
    <property type="entry name" value="Proton-linked_MCT"/>
</dbReference>
<dbReference type="InterPro" id="IPR036259">
    <property type="entry name" value="MFS_trans_sf"/>
</dbReference>
<feature type="region of interest" description="Disordered" evidence="3">
    <location>
        <begin position="1"/>
        <end position="46"/>
    </location>
</feature>
<feature type="transmembrane region" description="Helical" evidence="4">
    <location>
        <begin position="234"/>
        <end position="256"/>
    </location>
</feature>
<dbReference type="PROSITE" id="PS50850">
    <property type="entry name" value="MFS"/>
    <property type="match status" value="1"/>
</dbReference>
<evidence type="ECO:0000259" key="5">
    <source>
        <dbReference type="PROSITE" id="PS50850"/>
    </source>
</evidence>
<dbReference type="GeneID" id="5437812"/>
<name>A0A384JFI3_BOTFB</name>
<reference evidence="6 7" key="1">
    <citation type="journal article" date="2011" name="PLoS Genet.">
        <title>Genomic analysis of the necrotrophic fungal pathogens Sclerotinia sclerotiorum and Botrytis cinerea.</title>
        <authorList>
            <person name="Amselem J."/>
            <person name="Cuomo C.A."/>
            <person name="van Kan J.A."/>
            <person name="Viaud M."/>
            <person name="Benito E.P."/>
            <person name="Couloux A."/>
            <person name="Coutinho P.M."/>
            <person name="de Vries R.P."/>
            <person name="Dyer P.S."/>
            <person name="Fillinger S."/>
            <person name="Fournier E."/>
            <person name="Gout L."/>
            <person name="Hahn M."/>
            <person name="Kohn L."/>
            <person name="Lapalu N."/>
            <person name="Plummer K.M."/>
            <person name="Pradier J.M."/>
            <person name="Quevillon E."/>
            <person name="Sharon A."/>
            <person name="Simon A."/>
            <person name="ten Have A."/>
            <person name="Tudzynski B."/>
            <person name="Tudzynski P."/>
            <person name="Wincker P."/>
            <person name="Andrew M."/>
            <person name="Anthouard V."/>
            <person name="Beever R.E."/>
            <person name="Beffa R."/>
            <person name="Benoit I."/>
            <person name="Bouzid O."/>
            <person name="Brault B."/>
            <person name="Chen Z."/>
            <person name="Choquer M."/>
            <person name="Collemare J."/>
            <person name="Cotton P."/>
            <person name="Danchin E.G."/>
            <person name="Da Silva C."/>
            <person name="Gautier A."/>
            <person name="Giraud C."/>
            <person name="Giraud T."/>
            <person name="Gonzalez C."/>
            <person name="Grossetete S."/>
            <person name="Guldener U."/>
            <person name="Henrissat B."/>
            <person name="Howlett B.J."/>
            <person name="Kodira C."/>
            <person name="Kretschmer M."/>
            <person name="Lappartient A."/>
            <person name="Leroch M."/>
            <person name="Levis C."/>
            <person name="Mauceli E."/>
            <person name="Neuveglise C."/>
            <person name="Oeser B."/>
            <person name="Pearson M."/>
            <person name="Poulain J."/>
            <person name="Poussereau N."/>
            <person name="Quesneville H."/>
            <person name="Rascle C."/>
            <person name="Schumacher J."/>
            <person name="Segurens B."/>
            <person name="Sexton A."/>
            <person name="Silva E."/>
            <person name="Sirven C."/>
            <person name="Soanes D.M."/>
            <person name="Talbot N.J."/>
            <person name="Templeton M."/>
            <person name="Yandava C."/>
            <person name="Yarden O."/>
            <person name="Zeng Q."/>
            <person name="Rollins J.A."/>
            <person name="Lebrun M.H."/>
            <person name="Dickman M."/>
        </authorList>
    </citation>
    <scope>NUCLEOTIDE SEQUENCE [LARGE SCALE GENOMIC DNA]</scope>
    <source>
        <strain evidence="6 7">B05.10</strain>
    </source>
</reference>
<evidence type="ECO:0000313" key="6">
    <source>
        <dbReference type="EMBL" id="ATZ49064.1"/>
    </source>
</evidence>
<dbReference type="SUPFAM" id="SSF103473">
    <property type="entry name" value="MFS general substrate transporter"/>
    <property type="match status" value="1"/>
</dbReference>
<feature type="transmembrane region" description="Helical" evidence="4">
    <location>
        <begin position="277"/>
        <end position="298"/>
    </location>
</feature>
<feature type="domain" description="Major facilitator superfamily (MFS) profile" evidence="5">
    <location>
        <begin position="74"/>
        <end position="455"/>
    </location>
</feature>
<evidence type="ECO:0000313" key="7">
    <source>
        <dbReference type="Proteomes" id="UP000001798"/>
    </source>
</evidence>
<dbReference type="PANTHER" id="PTHR11360">
    <property type="entry name" value="MONOCARBOXYLATE TRANSPORTER"/>
    <property type="match status" value="1"/>
</dbReference>
<dbReference type="Pfam" id="PF07690">
    <property type="entry name" value="MFS_1"/>
    <property type="match status" value="1"/>
</dbReference>
<feature type="transmembrane region" description="Helical" evidence="4">
    <location>
        <begin position="430"/>
        <end position="453"/>
    </location>
</feature>
<dbReference type="Gene3D" id="1.20.1250.20">
    <property type="entry name" value="MFS general substrate transporter like domains"/>
    <property type="match status" value="2"/>
</dbReference>
<feature type="transmembrane region" description="Helical" evidence="4">
    <location>
        <begin position="167"/>
        <end position="190"/>
    </location>
</feature>
<evidence type="ECO:0000256" key="1">
    <source>
        <dbReference type="ARBA" id="ARBA00004141"/>
    </source>
</evidence>
<feature type="transmembrane region" description="Helical" evidence="4">
    <location>
        <begin position="404"/>
        <end position="424"/>
    </location>
</feature>
<feature type="compositionally biased region" description="Polar residues" evidence="3">
    <location>
        <begin position="20"/>
        <end position="35"/>
    </location>
</feature>
<feature type="transmembrane region" description="Helical" evidence="4">
    <location>
        <begin position="313"/>
        <end position="331"/>
    </location>
</feature>
<reference evidence="6 7" key="3">
    <citation type="journal article" date="2017" name="Mol. Plant Pathol.">
        <title>A gapless genome sequence of the fungus Botrytis cinerea.</title>
        <authorList>
            <person name="Van Kan J.A."/>
            <person name="Stassen J.H."/>
            <person name="Mosbach A."/>
            <person name="Van Der Lee T.A."/>
            <person name="Faino L."/>
            <person name="Farmer A.D."/>
            <person name="Papasotiriou D.G."/>
            <person name="Zhou S."/>
            <person name="Seidl M.F."/>
            <person name="Cottam E."/>
            <person name="Edel D."/>
            <person name="Hahn M."/>
            <person name="Schwartz D.C."/>
            <person name="Dietrich R.A."/>
            <person name="Widdison S."/>
            <person name="Scalliet G."/>
        </authorList>
    </citation>
    <scope>NUCLEOTIDE SEQUENCE [LARGE SCALE GENOMIC DNA]</scope>
    <source>
        <strain evidence="6 7">B05.10</strain>
    </source>
</reference>
<sequence>MVAIHTFHSHKSETDPVNRPTDQISTDMDQNTSAGASIKSKEEKLSGNDSDIIAEELPQVAPNPLADIPNGGVVAWLQVVGSFFLFFNSWGIVNMFGAFQTFYETDLLSHESPSNISWIGSIQAFLLLLVGVFTGPLFDAGLFRPLLCTGTFMVVFGMMMTSISTSYWQIVLAQAMCMGIGLGCLFVPSVAIVSTYFSTRKAFATGIAASGSSLGGVIYPIIFHNLQPKIGFGWTTRALGFIFLATLSISISIMKMRVKPSQKRKLIDLGAFKERPYLLFTIGLFFGFMGLNIPFYYISSYAINENIMNSNSAFYMLSTINAASIFGRIIPNYFADKFGPLNIIIPGTLIASVVAFGWTGVHSVGGLVVFAILYGFSTGCFVSIPPTVIVSLSPHMGVVGTRMGMAFAIGGLGLLVGTPVAGQILSSSGYVPTIAFCGALLIATVAFFIAARLSKTGMHVKKFA</sequence>